<dbReference type="AlphaFoldDB" id="A0A5C3F1F4"/>
<keyword evidence="2" id="KW-1185">Reference proteome</keyword>
<evidence type="ECO:0000313" key="1">
    <source>
        <dbReference type="EMBL" id="SPO37845.1"/>
    </source>
</evidence>
<sequence>MVAGWRAQEAAILAHYGDAPFEQQLTASPSNRLDDTGAGQLPAFAGIDPAPEDGEHDQRGLHVGALDDAAERERLFGHASIGAYQSAHSLSVPGLHRAWYATEEQRDVFLEAYKARLRADLAMQPDLLRYVDQIVFVKGYWESSSITGVTASLGPLFDKVRKSLAYGQASIYGSLDKRLDLGDFAFTAAIRRGKRDSIRLIAPVVAFDSAFKARDIVSKDILTLNSGH</sequence>
<dbReference type="EMBL" id="OOIP01000008">
    <property type="protein sequence ID" value="SPO37845.1"/>
    <property type="molecule type" value="Genomic_DNA"/>
</dbReference>
<reference evidence="1 2" key="1">
    <citation type="submission" date="2018-03" db="EMBL/GenBank/DDBJ databases">
        <authorList>
            <person name="Guldener U."/>
        </authorList>
    </citation>
    <scope>NUCLEOTIDE SEQUENCE [LARGE SCALE GENOMIC DNA]</scope>
    <source>
        <strain evidence="1 2">DAOM196992</strain>
    </source>
</reference>
<proteinExistence type="predicted"/>
<evidence type="ECO:0000313" key="2">
    <source>
        <dbReference type="Proteomes" id="UP000323386"/>
    </source>
</evidence>
<name>A0A5C3F1F4_9BASI</name>
<accession>A0A5C3F1F4</accession>
<gene>
    <name evidence="1" type="ORF">PSFLO_03322</name>
</gene>
<protein>
    <submittedName>
        <fullName evidence="1">Uncharacterized protein</fullName>
    </submittedName>
</protein>
<dbReference type="Proteomes" id="UP000323386">
    <property type="component" value="Unassembled WGS sequence"/>
</dbReference>
<organism evidence="1 2">
    <name type="scientific">Pseudozyma flocculosa</name>
    <dbReference type="NCBI Taxonomy" id="84751"/>
    <lineage>
        <taxon>Eukaryota</taxon>
        <taxon>Fungi</taxon>
        <taxon>Dikarya</taxon>
        <taxon>Basidiomycota</taxon>
        <taxon>Ustilaginomycotina</taxon>
        <taxon>Ustilaginomycetes</taxon>
        <taxon>Ustilaginales</taxon>
        <taxon>Ustilaginaceae</taxon>
        <taxon>Pseudozyma</taxon>
    </lineage>
</organism>